<sequence>MTLTVTGKISRDDLRIMLEAFADTNRDLTRNMVHTMEDDILRGARQAAAGPAHLRLPSPPPFPADSPSALDKEVSALRAEVMAMRESSAARRVAMLPVRTREPSESENTAEPRNTSRTSSRASARIDSGREPDDHNGSSSSSVSFAATTSATIGTVASLSTPRPPVHPTGPSTVSSTAAPVQQPPLPESSTVQPRLQMREPLQGMQRAATSTHASMDELDEEYDMPVMEALSQDAIPPDD</sequence>
<feature type="compositionally biased region" description="Low complexity" evidence="1">
    <location>
        <begin position="113"/>
        <end position="125"/>
    </location>
</feature>
<dbReference type="GeneID" id="63801845"/>
<feature type="compositionally biased region" description="Low complexity" evidence="1">
    <location>
        <begin position="138"/>
        <end position="152"/>
    </location>
</feature>
<dbReference type="OrthoDB" id="2122982at2759"/>
<feature type="compositionally biased region" description="Polar residues" evidence="1">
    <location>
        <begin position="170"/>
        <end position="180"/>
    </location>
</feature>
<evidence type="ECO:0000313" key="2">
    <source>
        <dbReference type="EMBL" id="ORX73654.1"/>
    </source>
</evidence>
<protein>
    <submittedName>
        <fullName evidence="2">Uncharacterized protein</fullName>
    </submittedName>
</protein>
<reference evidence="2 3" key="1">
    <citation type="submission" date="2016-07" db="EMBL/GenBank/DDBJ databases">
        <title>Pervasive Adenine N6-methylation of Active Genes in Fungi.</title>
        <authorList>
            <consortium name="DOE Joint Genome Institute"/>
            <person name="Mondo S.J."/>
            <person name="Dannebaum R.O."/>
            <person name="Kuo R.C."/>
            <person name="Labutti K."/>
            <person name="Haridas S."/>
            <person name="Kuo A."/>
            <person name="Salamov A."/>
            <person name="Ahrendt S.R."/>
            <person name="Lipzen A."/>
            <person name="Sullivan W."/>
            <person name="Andreopoulos W.B."/>
            <person name="Clum A."/>
            <person name="Lindquist E."/>
            <person name="Daum C."/>
            <person name="Ramamoorthy G.K."/>
            <person name="Gryganskyi A."/>
            <person name="Culley D."/>
            <person name="Magnuson J.K."/>
            <person name="James T.Y."/>
            <person name="O'Malley M.A."/>
            <person name="Stajich J.E."/>
            <person name="Spatafora J.W."/>
            <person name="Visel A."/>
            <person name="Grigoriev I.V."/>
        </authorList>
    </citation>
    <scope>NUCLEOTIDE SEQUENCE [LARGE SCALE GENOMIC DNA]</scope>
    <source>
        <strain evidence="2 3">ATCC 12442</strain>
    </source>
</reference>
<dbReference type="AlphaFoldDB" id="A0A1Y1WKP0"/>
<name>A0A1Y1WKP0_9FUNG</name>
<gene>
    <name evidence="2" type="ORF">DL89DRAFT_253599</name>
</gene>
<dbReference type="RefSeq" id="XP_040746865.1">
    <property type="nucleotide sequence ID" value="XM_040885197.1"/>
</dbReference>
<feature type="region of interest" description="Disordered" evidence="1">
    <location>
        <begin position="85"/>
        <end position="240"/>
    </location>
</feature>
<proteinExistence type="predicted"/>
<dbReference type="Proteomes" id="UP000193922">
    <property type="component" value="Unassembled WGS sequence"/>
</dbReference>
<evidence type="ECO:0000313" key="3">
    <source>
        <dbReference type="Proteomes" id="UP000193922"/>
    </source>
</evidence>
<organism evidence="2 3">
    <name type="scientific">Linderina pennispora</name>
    <dbReference type="NCBI Taxonomy" id="61395"/>
    <lineage>
        <taxon>Eukaryota</taxon>
        <taxon>Fungi</taxon>
        <taxon>Fungi incertae sedis</taxon>
        <taxon>Zoopagomycota</taxon>
        <taxon>Kickxellomycotina</taxon>
        <taxon>Kickxellomycetes</taxon>
        <taxon>Kickxellales</taxon>
        <taxon>Kickxellaceae</taxon>
        <taxon>Linderina</taxon>
    </lineage>
</organism>
<accession>A0A1Y1WKP0</accession>
<evidence type="ECO:0000256" key="1">
    <source>
        <dbReference type="SAM" id="MobiDB-lite"/>
    </source>
</evidence>
<keyword evidence="3" id="KW-1185">Reference proteome</keyword>
<comment type="caution">
    <text evidence="2">The sequence shown here is derived from an EMBL/GenBank/DDBJ whole genome shotgun (WGS) entry which is preliminary data.</text>
</comment>
<feature type="compositionally biased region" description="Basic and acidic residues" evidence="1">
    <location>
        <begin position="127"/>
        <end position="136"/>
    </location>
</feature>
<dbReference type="EMBL" id="MCFD01000001">
    <property type="protein sequence ID" value="ORX73654.1"/>
    <property type="molecule type" value="Genomic_DNA"/>
</dbReference>